<organism evidence="3 4">
    <name type="scientific">Olivibacter oleidegradans</name>
    <dbReference type="NCBI Taxonomy" id="760123"/>
    <lineage>
        <taxon>Bacteria</taxon>
        <taxon>Pseudomonadati</taxon>
        <taxon>Bacteroidota</taxon>
        <taxon>Sphingobacteriia</taxon>
        <taxon>Sphingobacteriales</taxon>
        <taxon>Sphingobacteriaceae</taxon>
        <taxon>Olivibacter</taxon>
    </lineage>
</organism>
<evidence type="ECO:0000313" key="4">
    <source>
        <dbReference type="Proteomes" id="UP001589774"/>
    </source>
</evidence>
<feature type="coiled-coil region" evidence="1">
    <location>
        <begin position="599"/>
        <end position="633"/>
    </location>
</feature>
<evidence type="ECO:0000313" key="3">
    <source>
        <dbReference type="EMBL" id="MFC0319559.1"/>
    </source>
</evidence>
<feature type="coiled-coil region" evidence="1">
    <location>
        <begin position="215"/>
        <end position="265"/>
    </location>
</feature>
<feature type="coiled-coil region" evidence="1">
    <location>
        <begin position="696"/>
        <end position="737"/>
    </location>
</feature>
<feature type="coiled-coil region" evidence="1">
    <location>
        <begin position="290"/>
        <end position="358"/>
    </location>
</feature>
<dbReference type="PANTHER" id="PTHR32114">
    <property type="entry name" value="ABC TRANSPORTER ABCH.3"/>
    <property type="match status" value="1"/>
</dbReference>
<feature type="coiled-coil region" evidence="1">
    <location>
        <begin position="808"/>
        <end position="859"/>
    </location>
</feature>
<dbReference type="InterPro" id="IPR038729">
    <property type="entry name" value="Rad50/SbcC_AAA"/>
</dbReference>
<dbReference type="InterPro" id="IPR027417">
    <property type="entry name" value="P-loop_NTPase"/>
</dbReference>
<dbReference type="Pfam" id="PF13476">
    <property type="entry name" value="AAA_23"/>
    <property type="match status" value="1"/>
</dbReference>
<reference evidence="3 4" key="1">
    <citation type="submission" date="2024-09" db="EMBL/GenBank/DDBJ databases">
        <authorList>
            <person name="Sun Q."/>
            <person name="Mori K."/>
        </authorList>
    </citation>
    <scope>NUCLEOTIDE SEQUENCE [LARGE SCALE GENOMIC DNA]</scope>
    <source>
        <strain evidence="3 4">CCM 7765</strain>
    </source>
</reference>
<dbReference type="EMBL" id="JBHLWO010000002">
    <property type="protein sequence ID" value="MFC0319559.1"/>
    <property type="molecule type" value="Genomic_DNA"/>
</dbReference>
<dbReference type="SUPFAM" id="SSF52540">
    <property type="entry name" value="P-loop containing nucleoside triphosphate hydrolases"/>
    <property type="match status" value="1"/>
</dbReference>
<protein>
    <submittedName>
        <fullName evidence="3">AAA family ATPase</fullName>
    </submittedName>
</protein>
<accession>A0ABV6HLT9</accession>
<dbReference type="RefSeq" id="WP_130855857.1">
    <property type="nucleotide sequence ID" value="NZ_JBHLWO010000002.1"/>
</dbReference>
<comment type="caution">
    <text evidence="3">The sequence shown here is derived from an EMBL/GenBank/DDBJ whole genome shotgun (WGS) entry which is preliminary data.</text>
</comment>
<dbReference type="Pfam" id="PF13558">
    <property type="entry name" value="SbcC_Walker_B"/>
    <property type="match status" value="1"/>
</dbReference>
<sequence>MIPISLTIKGLFSYQKEQTINFARLIEGQLFGIFGSVGSGKSSVLEAIAFALYGETERLSTRDDRNYNMMNLKSDELLIDFVFSNFDEKQYRFIVKGKRHGKKFEKVNTFDRSAYKFENGMWQPLEVTTATPLLGLSYENFRRTIIIPQGKFQEFLQLTDKARTEMLKDIFQLDKYDFFQQTASLERKNNEVIQRLKGRLSVFEGINETYVGLALQKLQSLAAEVSTMKAELQQRESDLKEQEILKRLFEDLKTAENSYKQLHLKSSEYQQLKQQLSDYEYCERYFKVNIQRAEELATGIEKRKESLKEYQYKLKNCETLLMEQQQELANITLKYQSLELLNQKRNDYRTALQILQLKEDIDHLSGRIIKGKEFVHKAQQEKIYREKIALALREKLKKKRNEKLDLNTLSQIKNWFTSREHLEKNKKTSQLALDDITGTLKQLESTIDDLLVGVTTPIQNHKESLDTRIKTIDFELDKLSNEIAHARMQVKLGDFVAALQRGEACPLCGALEHPQVMVLEDVENQLQQLNAKSVHLKDERNLVQGLIRQLEILDGKKATILKSRDELLFRAESDEQALQVHFQSFIWESTCGRDDARTIDRLLEEHKTAEKELERLELEINENDAILKKAEIDRDQYEIGIQKIVAEERVKVGALNMLTKQLHNLSEDEVYQYDKNYLENSILDIDSESKAIVDQYEQLQALVQEEQQLKVSLEARFQAVNENLAAEQERLDFITDQLRGSLSKSKYGSLNEVKNILNLAIAVEEVRSSVDLFFQQLYNAKEQYTKLATEASDKVYNEELFLRSLSTYEVLRDRFNQEQEKYAAAKADYDRLLKQLEEKQQLEDDLARLQHRADNLTILKSLFKGSGFVSYISTVYLQQLCEAANKRFYKLTQQQLRLEVTDKNEFQVRDYLNDGKTRLAKTLSGGQTFQASLSLALALAESVQQQNRSKQNFFFLDEGFGSLDRESLAVAFDTLKTLRNENRIVGVISHVEELQQEIDVYLKVKNDPFTGTQISGSWEIK</sequence>
<evidence type="ECO:0000259" key="2">
    <source>
        <dbReference type="Pfam" id="PF13476"/>
    </source>
</evidence>
<dbReference type="Proteomes" id="UP001589774">
    <property type="component" value="Unassembled WGS sequence"/>
</dbReference>
<dbReference type="PANTHER" id="PTHR32114:SF2">
    <property type="entry name" value="ABC TRANSPORTER ABCH.3"/>
    <property type="match status" value="1"/>
</dbReference>
<proteinExistence type="predicted"/>
<keyword evidence="4" id="KW-1185">Reference proteome</keyword>
<name>A0ABV6HLT9_9SPHI</name>
<feature type="domain" description="Rad50/SbcC-type AAA" evidence="2">
    <location>
        <begin position="5"/>
        <end position="276"/>
    </location>
</feature>
<dbReference type="Gene3D" id="3.40.50.300">
    <property type="entry name" value="P-loop containing nucleotide triphosphate hydrolases"/>
    <property type="match status" value="2"/>
</dbReference>
<keyword evidence="1" id="KW-0175">Coiled coil</keyword>
<evidence type="ECO:0000256" key="1">
    <source>
        <dbReference type="SAM" id="Coils"/>
    </source>
</evidence>
<gene>
    <name evidence="3" type="ORF">ACFFI0_14660</name>
</gene>